<gene>
    <name evidence="2" type="ORF">H696_00277</name>
</gene>
<protein>
    <submittedName>
        <fullName evidence="2">Uncharacterized protein</fullName>
    </submittedName>
</protein>
<feature type="compositionally biased region" description="Low complexity" evidence="1">
    <location>
        <begin position="352"/>
        <end position="373"/>
    </location>
</feature>
<dbReference type="RefSeq" id="XP_009492399.1">
    <property type="nucleotide sequence ID" value="XM_009494124.1"/>
</dbReference>
<name>A0A058ZFJ4_FONAL</name>
<dbReference type="AlphaFoldDB" id="A0A058ZFJ4"/>
<reference evidence="2" key="1">
    <citation type="submission" date="2013-04" db="EMBL/GenBank/DDBJ databases">
        <title>The Genome Sequence of Fonticula alba ATCC 38817.</title>
        <authorList>
            <consortium name="The Broad Institute Genomics Platform"/>
            <person name="Russ C."/>
            <person name="Cuomo C."/>
            <person name="Burger G."/>
            <person name="Gray M.W."/>
            <person name="Holland P.W.H."/>
            <person name="King N."/>
            <person name="Lang F.B.F."/>
            <person name="Roger A.J."/>
            <person name="Ruiz-Trillo I."/>
            <person name="Brown M."/>
            <person name="Walker B."/>
            <person name="Young S."/>
            <person name="Zeng Q."/>
            <person name="Gargeya S."/>
            <person name="Fitzgerald M."/>
            <person name="Haas B."/>
            <person name="Abouelleil A."/>
            <person name="Allen A.W."/>
            <person name="Alvarado L."/>
            <person name="Arachchi H.M."/>
            <person name="Berlin A.M."/>
            <person name="Chapman S.B."/>
            <person name="Gainer-Dewar J."/>
            <person name="Goldberg J."/>
            <person name="Griggs A."/>
            <person name="Gujja S."/>
            <person name="Hansen M."/>
            <person name="Howarth C."/>
            <person name="Imamovic A."/>
            <person name="Ireland A."/>
            <person name="Larimer J."/>
            <person name="McCowan C."/>
            <person name="Murphy C."/>
            <person name="Pearson M."/>
            <person name="Poon T.W."/>
            <person name="Priest M."/>
            <person name="Roberts A."/>
            <person name="Saif S."/>
            <person name="Shea T."/>
            <person name="Sisk P."/>
            <person name="Sykes S."/>
            <person name="Wortman J."/>
            <person name="Nusbaum C."/>
            <person name="Birren B."/>
        </authorList>
    </citation>
    <scope>NUCLEOTIDE SEQUENCE [LARGE SCALE GENOMIC DNA]</scope>
    <source>
        <strain evidence="2">ATCC 38817</strain>
    </source>
</reference>
<sequence length="469" mass="48838">MDQFVVATEAPSKCQKTSEWQWFVTHEIPQLFEELSDLVNDALVHLMQAVPSKDSRDGAGSFSRKSPASSSNTLLISAVHSSGPAKGTSFESGFMPALVGLAGASGSMDRLLSGHVTVWGCHVIRLTIRYSPSPRSYQANFTADVFPRGSEEAGGRPRSGTGDRSQPPAPLSVTPSSLPPTGRSSSFSSGGGLSAEMVFASISTERGWPIAELVDARRALIEVRQELDCHLGGGETADAPGDEPTDHIFPAYDRDALQWLLEILGSSLEQARRLLEPSYGSLSLVELIGSQRSPSAWAALPWSPDPPSGVILAAGGVRLAASPMHGAVTFTEPASGSAECACLANLSDMPPAGDASSDDLTSASSSSLSSLNGLGPGRTGQLYCGPNCMYSPHSPPGLGMSPVAGMSNQNDTALLAGQTVLNSDDHPTVISWTSQTPHPGAAVALAAVNAACEKVRRLLSSIEALYPAS</sequence>
<feature type="region of interest" description="Disordered" evidence="1">
    <location>
        <begin position="142"/>
        <end position="191"/>
    </location>
</feature>
<feature type="compositionally biased region" description="Low complexity" evidence="1">
    <location>
        <begin position="171"/>
        <end position="188"/>
    </location>
</feature>
<feature type="region of interest" description="Disordered" evidence="1">
    <location>
        <begin position="352"/>
        <end position="374"/>
    </location>
</feature>
<dbReference type="EMBL" id="KB932201">
    <property type="protein sequence ID" value="KCV72698.1"/>
    <property type="molecule type" value="Genomic_DNA"/>
</dbReference>
<accession>A0A058ZFJ4</accession>
<dbReference type="Proteomes" id="UP000030693">
    <property type="component" value="Unassembled WGS sequence"/>
</dbReference>
<organism evidence="2">
    <name type="scientific">Fonticula alba</name>
    <name type="common">Slime mold</name>
    <dbReference type="NCBI Taxonomy" id="691883"/>
    <lineage>
        <taxon>Eukaryota</taxon>
        <taxon>Rotosphaerida</taxon>
        <taxon>Fonticulaceae</taxon>
        <taxon>Fonticula</taxon>
    </lineage>
</organism>
<dbReference type="GeneID" id="20525002"/>
<evidence type="ECO:0000256" key="1">
    <source>
        <dbReference type="SAM" id="MobiDB-lite"/>
    </source>
</evidence>
<evidence type="ECO:0000313" key="2">
    <source>
        <dbReference type="EMBL" id="KCV72698.1"/>
    </source>
</evidence>
<evidence type="ECO:0000313" key="3">
    <source>
        <dbReference type="Proteomes" id="UP000030693"/>
    </source>
</evidence>
<proteinExistence type="predicted"/>
<keyword evidence="3" id="KW-1185">Reference proteome</keyword>